<dbReference type="NCBIfam" id="NF033433">
    <property type="entry name" value="NisI_immun_dup"/>
    <property type="match status" value="2"/>
</dbReference>
<dbReference type="Pfam" id="PF18218">
    <property type="entry name" value="Spa1_C"/>
    <property type="match status" value="1"/>
</dbReference>
<dbReference type="RefSeq" id="WP_042748180.1">
    <property type="nucleotide sequence ID" value="NZ_AZSI01000029.1"/>
</dbReference>
<dbReference type="PROSITE" id="PS51257">
    <property type="entry name" value="PROKAR_LIPOPROTEIN"/>
    <property type="match status" value="1"/>
</dbReference>
<reference evidence="2 3" key="1">
    <citation type="submission" date="2014-06" db="EMBL/GenBank/DDBJ databases">
        <title>Draft genome sequence of the putrescine producing strain Lactococcus lactis subsp cremoris GE214.</title>
        <authorList>
            <person name="Ladero V."/>
            <person name="Linares D.M."/>
            <person name="del Rio B."/>
            <person name="Mayo B."/>
            <person name="Martin M.C."/>
            <person name="Fernandez M."/>
            <person name="Alvarez M.A."/>
        </authorList>
    </citation>
    <scope>NUCLEOTIDE SEQUENCE [LARGE SCALE GENOMIC DNA]</scope>
    <source>
        <strain evidence="2 3">GE214</strain>
    </source>
</reference>
<evidence type="ECO:0000313" key="3">
    <source>
        <dbReference type="Proteomes" id="UP000028401"/>
    </source>
</evidence>
<proteinExistence type="predicted"/>
<dbReference type="Gene3D" id="2.170.150.60">
    <property type="match status" value="1"/>
</dbReference>
<name>A0A084ABG7_LACLC</name>
<dbReference type="Proteomes" id="UP000028401">
    <property type="component" value="Unassembled WGS sequence"/>
</dbReference>
<protein>
    <submittedName>
        <fullName evidence="2">Nisin immunity protein</fullName>
    </submittedName>
</protein>
<comment type="caution">
    <text evidence="2">The sequence shown here is derived from an EMBL/GenBank/DDBJ whole genome shotgun (WGS) entry which is preliminary data.</text>
</comment>
<evidence type="ECO:0000313" key="2">
    <source>
        <dbReference type="EMBL" id="KEY62646.1"/>
    </source>
</evidence>
<evidence type="ECO:0000259" key="1">
    <source>
        <dbReference type="Pfam" id="PF18218"/>
    </source>
</evidence>
<gene>
    <name evidence="2" type="ORF">U725_01183</name>
</gene>
<feature type="domain" description="Lantibiotic immunity protein Spa1 C-terminal" evidence="1">
    <location>
        <begin position="142"/>
        <end position="240"/>
    </location>
</feature>
<organism evidence="2 3">
    <name type="scientific">Lactococcus cremoris subsp. cremoris GE214</name>
    <dbReference type="NCBI Taxonomy" id="1415168"/>
    <lineage>
        <taxon>Bacteria</taxon>
        <taxon>Bacillati</taxon>
        <taxon>Bacillota</taxon>
        <taxon>Bacilli</taxon>
        <taxon>Lactobacillales</taxon>
        <taxon>Streptococcaceae</taxon>
        <taxon>Lactococcus</taxon>
        <taxon>Lactococcus cremoris subsp. cremoris</taxon>
    </lineage>
</organism>
<dbReference type="AlphaFoldDB" id="A0A084ABG7"/>
<dbReference type="InterPro" id="IPR040876">
    <property type="entry name" value="Spa1_C"/>
</dbReference>
<accession>A0A084ABG7</accession>
<sequence>MRRYLILIVALIGITGLSGCYQTSHKKVRFDEGSYTNFIYDNKSYFVTDKEIPQENANNSKAKFYKLLIVDMKSEKLLSSSNKNSVTLVLNNIYEASDKSLCMGINDRYYKILPESDKGAVKALRLQNFDVTSDISDDNFVIDKNDSRKIDYMGNIYSISDSTVSDEELGEYQDVLAEVRVFNSVSGKSIPRSEWGRIDKDGSNSKQSRTEWDYGEIHSIRGKSLTEAFAVEINDDFKLATKVGN</sequence>
<dbReference type="EMBL" id="AZSI01000029">
    <property type="protein sequence ID" value="KEY62646.1"/>
    <property type="molecule type" value="Genomic_DNA"/>
</dbReference>
<dbReference type="PATRIC" id="fig|1415168.3.peg.1263"/>